<evidence type="ECO:0000313" key="1">
    <source>
        <dbReference type="EMBL" id="WIX79428.1"/>
    </source>
</evidence>
<evidence type="ECO:0000313" key="2">
    <source>
        <dbReference type="Proteomes" id="UP001236014"/>
    </source>
</evidence>
<dbReference type="PANTHER" id="PTHR14097:SF8">
    <property type="entry name" value="NAD(P)-BINDING DOMAIN-CONTAINING PROTEIN"/>
    <property type="match status" value="1"/>
</dbReference>
<dbReference type="AlphaFoldDB" id="A0A9Y2IIX9"/>
<organism evidence="1 2">
    <name type="scientific">Amycolatopsis carbonis</name>
    <dbReference type="NCBI Taxonomy" id="715471"/>
    <lineage>
        <taxon>Bacteria</taxon>
        <taxon>Bacillati</taxon>
        <taxon>Actinomycetota</taxon>
        <taxon>Actinomycetes</taxon>
        <taxon>Pseudonocardiales</taxon>
        <taxon>Pseudonocardiaceae</taxon>
        <taxon>Amycolatopsis</taxon>
    </lineage>
</organism>
<dbReference type="Proteomes" id="UP001236014">
    <property type="component" value="Chromosome"/>
</dbReference>
<proteinExistence type="predicted"/>
<reference evidence="1 2" key="1">
    <citation type="submission" date="2023-06" db="EMBL/GenBank/DDBJ databases">
        <authorList>
            <person name="Oyuntsetseg B."/>
            <person name="Kim S.B."/>
        </authorList>
    </citation>
    <scope>NUCLEOTIDE SEQUENCE [LARGE SCALE GENOMIC DNA]</scope>
    <source>
        <strain evidence="1 2">2-15</strain>
    </source>
</reference>
<accession>A0A9Y2IIX9</accession>
<gene>
    <name evidence="1" type="ORF">QRX50_01005</name>
</gene>
<dbReference type="SUPFAM" id="SSF51735">
    <property type="entry name" value="NAD(P)-binding Rossmann-fold domains"/>
    <property type="match status" value="1"/>
</dbReference>
<dbReference type="RefSeq" id="WP_285970117.1">
    <property type="nucleotide sequence ID" value="NZ_CP127294.1"/>
</dbReference>
<sequence length="230" mass="25254">MKVVLFGATGMVGQGSLRECLLDDRVERVLTVGRTATGTEHPKVTELVPDDLGDLSPHAEQLAEYDACFFCLGVSSAGMPAEEYERITYQLTLSVARTYSTARPDATFIYVSGAGTDSTERGRVRWARVKGATENALARLPLDAYAFRPGFIQPQHGITSKTPLYRGIYRVTTPIFPLLQRFPAMFITTEVLGRAMISVAAEGYPRRILEARDLNDVGRRDRPGGSPGPR</sequence>
<dbReference type="PANTHER" id="PTHR14097">
    <property type="entry name" value="OXIDOREDUCTASE HTATIP2"/>
    <property type="match status" value="1"/>
</dbReference>
<keyword evidence="2" id="KW-1185">Reference proteome</keyword>
<name>A0A9Y2IIX9_9PSEU</name>
<protein>
    <submittedName>
        <fullName evidence="1">Epimerase</fullName>
    </submittedName>
</protein>
<dbReference type="KEGG" id="acab:QRX50_01005"/>
<dbReference type="EMBL" id="CP127294">
    <property type="protein sequence ID" value="WIX79428.1"/>
    <property type="molecule type" value="Genomic_DNA"/>
</dbReference>
<dbReference type="InterPro" id="IPR036291">
    <property type="entry name" value="NAD(P)-bd_dom_sf"/>
</dbReference>
<dbReference type="Gene3D" id="3.40.50.720">
    <property type="entry name" value="NAD(P)-binding Rossmann-like Domain"/>
    <property type="match status" value="1"/>
</dbReference>